<feature type="compositionally biased region" description="Gly residues" evidence="2">
    <location>
        <begin position="390"/>
        <end position="399"/>
    </location>
</feature>
<sequence length="419" mass="43112">MRKTPPMGEEAEGSPRKKAPRLDDAARTTAPVASAPSPTRKTPPEGEETEGNPRNKSPRPDDAARTTVPVASAPSPTRKTPPNGEEAEGSPRKKSPRLDDAARTTVPVASAPSPTRKTPPNGEETGGSPRKKSPRPAEALPVAMVPVEAAVGASDEKLCKCNHAITDSDIWELVHSLTTKDAWICCACRRKDEKRDLLICVGCYSHLCCGVGSIAYPFGHSRSHALKKKHWFAVLYSDPERGYCFKCNAEVPMLRKCGEDGNEGGLELIRDIVSQLPDQPSVGKLSFAREHATEGEGDGAAGRRGSDYGSCGVGTETNGADAAEGGGGGLPEQSSAAGRRGSDYRSCGVGTDTDGEDAAEGGGGTGKPAEQSFAAGRRGSGYTETDGDGAAEGGGGGGKPAEQISAAAGQTALGGSACG</sequence>
<keyword evidence="1" id="KW-0863">Zinc-finger</keyword>
<dbReference type="GO" id="GO:0016787">
    <property type="term" value="F:hydrolase activity"/>
    <property type="evidence" value="ECO:0007669"/>
    <property type="project" value="UniProtKB-KW"/>
</dbReference>
<dbReference type="SUPFAM" id="SSF57850">
    <property type="entry name" value="RING/U-box"/>
    <property type="match status" value="1"/>
</dbReference>
<organism evidence="4">
    <name type="scientific">Zea mays</name>
    <name type="common">Maize</name>
    <dbReference type="NCBI Taxonomy" id="4577"/>
    <lineage>
        <taxon>Eukaryota</taxon>
        <taxon>Viridiplantae</taxon>
        <taxon>Streptophyta</taxon>
        <taxon>Embryophyta</taxon>
        <taxon>Tracheophyta</taxon>
        <taxon>Spermatophyta</taxon>
        <taxon>Magnoliopsida</taxon>
        <taxon>Liliopsida</taxon>
        <taxon>Poales</taxon>
        <taxon>Poaceae</taxon>
        <taxon>PACMAD clade</taxon>
        <taxon>Panicoideae</taxon>
        <taxon>Andropogonodae</taxon>
        <taxon>Andropogoneae</taxon>
        <taxon>Tripsacinae</taxon>
        <taxon>Zea</taxon>
    </lineage>
</organism>
<keyword evidence="1" id="KW-0862">Zinc</keyword>
<name>A0A1D6KJS2_MAIZE</name>
<dbReference type="GO" id="GO:0008270">
    <property type="term" value="F:zinc ion binding"/>
    <property type="evidence" value="ECO:0007669"/>
    <property type="project" value="UniProtKB-KW"/>
</dbReference>
<feature type="region of interest" description="Disordered" evidence="2">
    <location>
        <begin position="1"/>
        <end position="137"/>
    </location>
</feature>
<keyword evidence="1" id="KW-0479">Metal-binding</keyword>
<dbReference type="InterPro" id="IPR013083">
    <property type="entry name" value="Znf_RING/FYVE/PHD"/>
</dbReference>
<reference evidence="4" key="1">
    <citation type="submission" date="2015-12" db="EMBL/GenBank/DDBJ databases">
        <title>Update maize B73 reference genome by single molecule sequencing technologies.</title>
        <authorList>
            <consortium name="Maize Genome Sequencing Project"/>
            <person name="Ware D."/>
        </authorList>
    </citation>
    <scope>NUCLEOTIDE SEQUENCE [LARGE SCALE GENOMIC DNA]</scope>
    <source>
        <tissue evidence="4">Seedling</tissue>
    </source>
</reference>
<feature type="compositionally biased region" description="Low complexity" evidence="2">
    <location>
        <begin position="307"/>
        <end position="323"/>
    </location>
</feature>
<accession>A0A1D6KJS2</accession>
<keyword evidence="4" id="KW-0378">Hydrolase</keyword>
<evidence type="ECO:0000256" key="2">
    <source>
        <dbReference type="SAM" id="MobiDB-lite"/>
    </source>
</evidence>
<feature type="region of interest" description="Disordered" evidence="2">
    <location>
        <begin position="291"/>
        <end position="419"/>
    </location>
</feature>
<dbReference type="EMBL" id="CM007647">
    <property type="protein sequence ID" value="ONM03178.1"/>
    <property type="molecule type" value="Genomic_DNA"/>
</dbReference>
<proteinExistence type="predicted"/>
<protein>
    <submittedName>
        <fullName evidence="4">Ubiquitin carboxyl-terminal hydrolase 2</fullName>
    </submittedName>
</protein>
<evidence type="ECO:0000313" key="4">
    <source>
        <dbReference type="EMBL" id="ONM03178.1"/>
    </source>
</evidence>
<dbReference type="PROSITE" id="PS50271">
    <property type="entry name" value="ZF_UBP"/>
    <property type="match status" value="1"/>
</dbReference>
<dbReference type="InParanoid" id="A0A1D6KJS2"/>
<feature type="domain" description="UBP-type" evidence="3">
    <location>
        <begin position="159"/>
        <end position="276"/>
    </location>
</feature>
<dbReference type="Gene3D" id="3.30.40.10">
    <property type="entry name" value="Zinc/RING finger domain, C3HC4 (zinc finger)"/>
    <property type="match status" value="1"/>
</dbReference>
<evidence type="ECO:0000259" key="3">
    <source>
        <dbReference type="PROSITE" id="PS50271"/>
    </source>
</evidence>
<gene>
    <name evidence="4" type="ORF">ZEAMMB73_Zm00001d031587</name>
</gene>
<dbReference type="AlphaFoldDB" id="A0A1D6KJS2"/>
<dbReference type="InterPro" id="IPR001607">
    <property type="entry name" value="Znf_UBP"/>
</dbReference>
<evidence type="ECO:0000256" key="1">
    <source>
        <dbReference type="PROSITE-ProRule" id="PRU00502"/>
    </source>
</evidence>